<sequence>MSTRSPRHLLHGNKSDDFYAWMASSSRAVSSPAFTNLGDNQAEAKEHMLSLYFSPEFYSLVQRDTLPGMRGNHMWCMRVNGGTLVGIRHIQQWRLSQHVRKDPEITFHALDELLTYMAVRALLKVFLAESRDAQTAAATVEFSADNFVASFRDTMVAQNESFLGEPARDRTAVLLAGQRDGDLHTPNDGGRPGHQMRRSDPAATQPDSGMPGTATGGGDAPQTVAEKAHLAKFQQDEAVRQQGSTTESSSTSSSRSLDEIPLVYRASRAVDLAVLCLSTGMHEKVSRFCMVLRNGSNKAYAALAMVDDNISKLLLAQAIAEPALLEKVVIENTQHVLSVSGFAEQGPPRLLSWLQQSWALYCATLFDFFKIEDGIGTKPKHPQNGNNQQAGNGGNQGGRNGNGGGGQQQPTAAQKQMRQSQLNYFIRKARQDRKKQVKEERDENRRSTSRSRSPRERTPENCHTKDKDGRYSKPWKRRGRHSESEDAAAGVPTHALVRTGVGKSIRVRTVVIVGVTSREEVVGVSVHIPSLQSRKGRCIVRSAIILPTRQQNALGMEGRQGRLQQKFRVASEMGRWFLPWLVL</sequence>
<evidence type="ECO:0000256" key="1">
    <source>
        <dbReference type="SAM" id="MobiDB-lite"/>
    </source>
</evidence>
<evidence type="ECO:0000313" key="3">
    <source>
        <dbReference type="Proteomes" id="UP000054560"/>
    </source>
</evidence>
<feature type="region of interest" description="Disordered" evidence="1">
    <location>
        <begin position="377"/>
        <end position="490"/>
    </location>
</feature>
<feature type="region of interest" description="Disordered" evidence="1">
    <location>
        <begin position="235"/>
        <end position="257"/>
    </location>
</feature>
<protein>
    <submittedName>
        <fullName evidence="2">Uncharacterized protein</fullName>
    </submittedName>
</protein>
<dbReference type="EMBL" id="KQ242580">
    <property type="protein sequence ID" value="KNC77999.1"/>
    <property type="molecule type" value="Genomic_DNA"/>
</dbReference>
<reference evidence="2 3" key="1">
    <citation type="submission" date="2011-02" db="EMBL/GenBank/DDBJ databases">
        <title>The Genome Sequence of Sphaeroforma arctica JP610.</title>
        <authorList>
            <consortium name="The Broad Institute Genome Sequencing Platform"/>
            <person name="Russ C."/>
            <person name="Cuomo C."/>
            <person name="Young S.K."/>
            <person name="Zeng Q."/>
            <person name="Gargeya S."/>
            <person name="Alvarado L."/>
            <person name="Berlin A."/>
            <person name="Chapman S.B."/>
            <person name="Chen Z."/>
            <person name="Freedman E."/>
            <person name="Gellesch M."/>
            <person name="Goldberg J."/>
            <person name="Griggs A."/>
            <person name="Gujja S."/>
            <person name="Heilman E."/>
            <person name="Heiman D."/>
            <person name="Howarth C."/>
            <person name="Mehta T."/>
            <person name="Neiman D."/>
            <person name="Pearson M."/>
            <person name="Roberts A."/>
            <person name="Saif S."/>
            <person name="Shea T."/>
            <person name="Shenoy N."/>
            <person name="Sisk P."/>
            <person name="Stolte C."/>
            <person name="Sykes S."/>
            <person name="White J."/>
            <person name="Yandava C."/>
            <person name="Burger G."/>
            <person name="Gray M.W."/>
            <person name="Holland P.W.H."/>
            <person name="King N."/>
            <person name="Lang F.B.F."/>
            <person name="Roger A.J."/>
            <person name="Ruiz-Trillo I."/>
            <person name="Haas B."/>
            <person name="Nusbaum C."/>
            <person name="Birren B."/>
        </authorList>
    </citation>
    <scope>NUCLEOTIDE SEQUENCE [LARGE SCALE GENOMIC DNA]</scope>
    <source>
        <strain evidence="2 3">JP610</strain>
    </source>
</reference>
<dbReference type="GeneID" id="25910057"/>
<feature type="compositionally biased region" description="Basic residues" evidence="1">
    <location>
        <begin position="427"/>
        <end position="436"/>
    </location>
</feature>
<evidence type="ECO:0000313" key="2">
    <source>
        <dbReference type="EMBL" id="KNC77999.1"/>
    </source>
</evidence>
<feature type="compositionally biased region" description="Polar residues" evidence="1">
    <location>
        <begin position="410"/>
        <end position="423"/>
    </location>
</feature>
<gene>
    <name evidence="2" type="ORF">SARC_09553</name>
</gene>
<organism evidence="2 3">
    <name type="scientific">Sphaeroforma arctica JP610</name>
    <dbReference type="NCBI Taxonomy" id="667725"/>
    <lineage>
        <taxon>Eukaryota</taxon>
        <taxon>Ichthyosporea</taxon>
        <taxon>Ichthyophonida</taxon>
        <taxon>Sphaeroforma</taxon>
    </lineage>
</organism>
<feature type="compositionally biased region" description="Basic and acidic residues" evidence="1">
    <location>
        <begin position="437"/>
        <end position="446"/>
    </location>
</feature>
<dbReference type="Proteomes" id="UP000054560">
    <property type="component" value="Unassembled WGS sequence"/>
</dbReference>
<keyword evidence="3" id="KW-1185">Reference proteome</keyword>
<feature type="region of interest" description="Disordered" evidence="1">
    <location>
        <begin position="177"/>
        <end position="221"/>
    </location>
</feature>
<feature type="compositionally biased region" description="Low complexity" evidence="1">
    <location>
        <begin position="244"/>
        <end position="255"/>
    </location>
</feature>
<dbReference type="RefSeq" id="XP_014151901.1">
    <property type="nucleotide sequence ID" value="XM_014296426.1"/>
</dbReference>
<name>A0A0L0FMK3_9EUKA</name>
<dbReference type="AlphaFoldDB" id="A0A0L0FMK3"/>
<proteinExistence type="predicted"/>
<feature type="compositionally biased region" description="Basic and acidic residues" evidence="1">
    <location>
        <begin position="453"/>
        <end position="471"/>
    </location>
</feature>
<feature type="compositionally biased region" description="Gly residues" evidence="1">
    <location>
        <begin position="391"/>
        <end position="407"/>
    </location>
</feature>
<accession>A0A0L0FMK3</accession>